<proteinExistence type="predicted"/>
<dbReference type="Proteomes" id="UP000245702">
    <property type="component" value="Unassembled WGS sequence"/>
</dbReference>
<evidence type="ECO:0000313" key="1">
    <source>
        <dbReference type="EMBL" id="CVK18000.1"/>
    </source>
</evidence>
<dbReference type="Gene3D" id="3.10.450.50">
    <property type="match status" value="1"/>
</dbReference>
<keyword evidence="2" id="KW-1185">Reference proteome</keyword>
<accession>A0ABP2C271</accession>
<reference evidence="1 2" key="1">
    <citation type="submission" date="2016-01" db="EMBL/GenBank/DDBJ databases">
        <authorList>
            <person name="Brown R."/>
        </authorList>
    </citation>
    <scope>NUCLEOTIDE SEQUENCE [LARGE SCALE GENOMIC DNA]</scope>
    <source>
        <strain evidence="1">Sporomusa sphaeroides DSM 2875</strain>
    </source>
</reference>
<organism evidence="1 2">
    <name type="scientific">Sporomusa sphaeroides DSM 2875</name>
    <dbReference type="NCBI Taxonomy" id="1337886"/>
    <lineage>
        <taxon>Bacteria</taxon>
        <taxon>Bacillati</taxon>
        <taxon>Bacillota</taxon>
        <taxon>Negativicutes</taxon>
        <taxon>Selenomonadales</taxon>
        <taxon>Sporomusaceae</taxon>
        <taxon>Sporomusa</taxon>
    </lineage>
</organism>
<dbReference type="RefSeq" id="WP_075753760.1">
    <property type="nucleotide sequence ID" value="NZ_CP146991.1"/>
</dbReference>
<gene>
    <name evidence="1" type="ORF">SSPH_00636</name>
</gene>
<sequence length="79" mass="8635">MLNEYRVGQGTCPLVPLSDETVLTAQVAGNFVGSPVSLDFHFAIQAGKLAGWPLILPAIKPSRMITLILWTLTGYFLQF</sequence>
<comment type="caution">
    <text evidence="1">The sequence shown here is derived from an EMBL/GenBank/DDBJ whole genome shotgun (WGS) entry which is preliminary data.</text>
</comment>
<evidence type="ECO:0000313" key="2">
    <source>
        <dbReference type="Proteomes" id="UP000245702"/>
    </source>
</evidence>
<protein>
    <submittedName>
        <fullName evidence="1">Uncharacterized protein</fullName>
    </submittedName>
</protein>
<dbReference type="EMBL" id="FCOW01000002">
    <property type="protein sequence ID" value="CVK18000.1"/>
    <property type="molecule type" value="Genomic_DNA"/>
</dbReference>
<name>A0ABP2C271_9FIRM</name>